<dbReference type="Proteomes" id="UP001187531">
    <property type="component" value="Unassembled WGS sequence"/>
</dbReference>
<organism evidence="2 3">
    <name type="scientific">Artemia franciscana</name>
    <name type="common">Brine shrimp</name>
    <name type="synonym">Artemia sanfranciscana</name>
    <dbReference type="NCBI Taxonomy" id="6661"/>
    <lineage>
        <taxon>Eukaryota</taxon>
        <taxon>Metazoa</taxon>
        <taxon>Ecdysozoa</taxon>
        <taxon>Arthropoda</taxon>
        <taxon>Crustacea</taxon>
        <taxon>Branchiopoda</taxon>
        <taxon>Anostraca</taxon>
        <taxon>Artemiidae</taxon>
        <taxon>Artemia</taxon>
    </lineage>
</organism>
<accession>A0AA88LDS9</accession>
<reference evidence="2" key="1">
    <citation type="submission" date="2023-07" db="EMBL/GenBank/DDBJ databases">
        <title>Chromosome-level genome assembly of Artemia franciscana.</title>
        <authorList>
            <person name="Jo E."/>
        </authorList>
    </citation>
    <scope>NUCLEOTIDE SEQUENCE</scope>
    <source>
        <tissue evidence="2">Whole body</tissue>
    </source>
</reference>
<evidence type="ECO:0000313" key="2">
    <source>
        <dbReference type="EMBL" id="KAK2726777.1"/>
    </source>
</evidence>
<feature type="compositionally biased region" description="Polar residues" evidence="1">
    <location>
        <begin position="43"/>
        <end position="67"/>
    </location>
</feature>
<feature type="region of interest" description="Disordered" evidence="1">
    <location>
        <begin position="115"/>
        <end position="142"/>
    </location>
</feature>
<feature type="region of interest" description="Disordered" evidence="1">
    <location>
        <begin position="34"/>
        <end position="87"/>
    </location>
</feature>
<gene>
    <name evidence="2" type="ORF">QYM36_007577</name>
</gene>
<evidence type="ECO:0000256" key="1">
    <source>
        <dbReference type="SAM" id="MobiDB-lite"/>
    </source>
</evidence>
<comment type="caution">
    <text evidence="2">The sequence shown here is derived from an EMBL/GenBank/DDBJ whole genome shotgun (WGS) entry which is preliminary data.</text>
</comment>
<keyword evidence="3" id="KW-1185">Reference proteome</keyword>
<sequence>MEPFFPRTIGISDIMSGRSEWTMNNHERSELIFSSEDIRNNNRKNPTLDSAQRTMSAEETTVSTNPKVISEKKNPFQPSLTPMGLESVHDHDEFDESNFVELVDPHKHIFKRSIGRQESTNEKKTFNAEEMNQTPRDTRDSEISDSSVSFFLELINWILSSLNNVSGDDEST</sequence>
<name>A0AA88LDS9_ARTSF</name>
<protein>
    <submittedName>
        <fullName evidence="2">Uncharacterized protein</fullName>
    </submittedName>
</protein>
<dbReference type="EMBL" id="JAVRJZ010000001">
    <property type="protein sequence ID" value="KAK2726777.1"/>
    <property type="molecule type" value="Genomic_DNA"/>
</dbReference>
<dbReference type="AlphaFoldDB" id="A0AA88LDS9"/>
<proteinExistence type="predicted"/>
<evidence type="ECO:0000313" key="3">
    <source>
        <dbReference type="Proteomes" id="UP001187531"/>
    </source>
</evidence>